<gene>
    <name evidence="1" type="ORF">DSOL_4542</name>
</gene>
<dbReference type="RefSeq" id="WP_075366875.1">
    <property type="nucleotide sequence ID" value="NZ_MLBF01000057.1"/>
</dbReference>
<dbReference type="STRING" id="1888891.DSOL_4542"/>
<evidence type="ECO:0000313" key="1">
    <source>
        <dbReference type="EMBL" id="OLN27465.1"/>
    </source>
</evidence>
<dbReference type="AlphaFoldDB" id="A0A1Q8QJG2"/>
<dbReference type="Proteomes" id="UP000186102">
    <property type="component" value="Unassembled WGS sequence"/>
</dbReference>
<dbReference type="OrthoDB" id="1795028at2"/>
<evidence type="ECO:0000313" key="2">
    <source>
        <dbReference type="Proteomes" id="UP000186102"/>
    </source>
</evidence>
<sequence length="218" mass="25749">MNKRVYGNISFKVNWQGEIVAVQPRTRVWRYLMDNRTHYHLGYNLFIVGDSSEGEKQFSVAISEKQQVKGLFRIGDVLEGTAWTKQYEEREFADYYRAGSLKRLSRASTNLESLSPPWMMLPPSMQTYEERGARLLSKRLWETKCYQCIWANMANVEIQWDFEKNIKKYRFETFCYGPKSCKFYKMGRPRSVPYKNRGSAIDDGCLDELFTEGRDEDE</sequence>
<comment type="caution">
    <text evidence="1">The sequence shown here is derived from an EMBL/GenBank/DDBJ whole genome shotgun (WGS) entry which is preliminary data.</text>
</comment>
<dbReference type="EMBL" id="MLBF01000057">
    <property type="protein sequence ID" value="OLN27465.1"/>
    <property type="molecule type" value="Genomic_DNA"/>
</dbReference>
<name>A0A1Q8QJG2_9FIRM</name>
<protein>
    <submittedName>
        <fullName evidence="1">Uncharacterized protein</fullName>
    </submittedName>
</protein>
<reference evidence="1 2" key="1">
    <citation type="submission" date="2016-09" db="EMBL/GenBank/DDBJ databases">
        <title>Complete genome of Desulfosporosinus sp. OL.</title>
        <authorList>
            <person name="Mardanov A."/>
            <person name="Beletsky A."/>
            <person name="Panova A."/>
            <person name="Karnachuk O."/>
            <person name="Ravin N."/>
        </authorList>
    </citation>
    <scope>NUCLEOTIDE SEQUENCE [LARGE SCALE GENOMIC DNA]</scope>
    <source>
        <strain evidence="1 2">OL</strain>
    </source>
</reference>
<organism evidence="1 2">
    <name type="scientific">Desulfosporosinus metallidurans</name>
    <dbReference type="NCBI Taxonomy" id="1888891"/>
    <lineage>
        <taxon>Bacteria</taxon>
        <taxon>Bacillati</taxon>
        <taxon>Bacillota</taxon>
        <taxon>Clostridia</taxon>
        <taxon>Eubacteriales</taxon>
        <taxon>Desulfitobacteriaceae</taxon>
        <taxon>Desulfosporosinus</taxon>
    </lineage>
</organism>
<keyword evidence="2" id="KW-1185">Reference proteome</keyword>
<accession>A0A1Q8QJG2</accession>
<proteinExistence type="predicted"/>